<reference evidence="6 7" key="2">
    <citation type="submission" date="2019-09" db="EMBL/GenBank/DDBJ databases">
        <authorList>
            <person name="Jin C."/>
        </authorList>
    </citation>
    <scope>NUCLEOTIDE SEQUENCE [LARGE SCALE GENOMIC DNA]</scope>
    <source>
        <strain evidence="6 7">AN110305</strain>
    </source>
</reference>
<evidence type="ECO:0000256" key="4">
    <source>
        <dbReference type="ARBA" id="ARBA00023098"/>
    </source>
</evidence>
<gene>
    <name evidence="6" type="ORF">F0L68_38650</name>
</gene>
<dbReference type="GO" id="GO:0071766">
    <property type="term" value="P:Actinobacterium-type cell wall biogenesis"/>
    <property type="evidence" value="ECO:0007669"/>
    <property type="project" value="UniProtKB-ARBA"/>
</dbReference>
<feature type="domain" description="AMP-dependent synthetase/ligase" evidence="5">
    <location>
        <begin position="13"/>
        <end position="403"/>
    </location>
</feature>
<proteinExistence type="inferred from homology"/>
<evidence type="ECO:0000256" key="3">
    <source>
        <dbReference type="ARBA" id="ARBA00022832"/>
    </source>
</evidence>
<dbReference type="PANTHER" id="PTHR22754:SF32">
    <property type="entry name" value="DISCO-INTERACTING PROTEIN 2"/>
    <property type="match status" value="1"/>
</dbReference>
<dbReference type="Gene3D" id="3.40.50.12780">
    <property type="entry name" value="N-terminal domain of ligase-like"/>
    <property type="match status" value="1"/>
</dbReference>
<evidence type="ECO:0000259" key="5">
    <source>
        <dbReference type="Pfam" id="PF00501"/>
    </source>
</evidence>
<reference evidence="6 7" key="1">
    <citation type="submission" date="2019-09" db="EMBL/GenBank/DDBJ databases">
        <title>Goodfellowia gen. nov., a new genus of the Pseudonocardineae related to Actinoalloteichus, containing Goodfellowia coeruleoviolacea gen. nov., comb. nov. gen. nov., comb. nov.</title>
        <authorList>
            <person name="Labeda D."/>
        </authorList>
    </citation>
    <scope>NUCLEOTIDE SEQUENCE [LARGE SCALE GENOMIC DNA]</scope>
    <source>
        <strain evidence="6 7">AN110305</strain>
    </source>
</reference>
<dbReference type="Proteomes" id="UP000323454">
    <property type="component" value="Unassembled WGS sequence"/>
</dbReference>
<dbReference type="AlphaFoldDB" id="A0A5B2WEX2"/>
<dbReference type="Pfam" id="PF00501">
    <property type="entry name" value="AMP-binding"/>
    <property type="match status" value="1"/>
</dbReference>
<dbReference type="Gene3D" id="3.30.300.30">
    <property type="match status" value="1"/>
</dbReference>
<dbReference type="InterPro" id="IPR045851">
    <property type="entry name" value="AMP-bd_C_sf"/>
</dbReference>
<dbReference type="InterPro" id="IPR040097">
    <property type="entry name" value="FAAL/FAAC"/>
</dbReference>
<comment type="caution">
    <text evidence="6">The sequence shown here is derived from an EMBL/GenBank/DDBJ whole genome shotgun (WGS) entry which is preliminary data.</text>
</comment>
<dbReference type="GO" id="GO:0006633">
    <property type="term" value="P:fatty acid biosynthetic process"/>
    <property type="evidence" value="ECO:0007669"/>
    <property type="project" value="TreeGrafter"/>
</dbReference>
<dbReference type="GO" id="GO:0070566">
    <property type="term" value="F:adenylyltransferase activity"/>
    <property type="evidence" value="ECO:0007669"/>
    <property type="project" value="TreeGrafter"/>
</dbReference>
<dbReference type="OrthoDB" id="3671040at2"/>
<dbReference type="SUPFAM" id="SSF56801">
    <property type="entry name" value="Acetyl-CoA synthetase-like"/>
    <property type="match status" value="1"/>
</dbReference>
<dbReference type="FunFam" id="3.40.50.12780:FF:000013">
    <property type="entry name" value="Long-chain-fatty-acid--AMP ligase FadD32"/>
    <property type="match status" value="1"/>
</dbReference>
<keyword evidence="2 6" id="KW-0436">Ligase</keyword>
<dbReference type="EMBL" id="VUOB01000091">
    <property type="protein sequence ID" value="KAA2250733.1"/>
    <property type="molecule type" value="Genomic_DNA"/>
</dbReference>
<evidence type="ECO:0000313" key="7">
    <source>
        <dbReference type="Proteomes" id="UP000323454"/>
    </source>
</evidence>
<sequence length="573" mass="61629">MKGPGETVVDRLRAHAATMPDKDAVVFVREQHEEAVTYRQLDQHAGRIASWLRAHGRPGDRILLPGSTGLEFVTAFFGCVYAGMIAVPTPLPGRFQQERRRLRAIANDAGVATVLTSTAQVSAVREWAEEEGLDLAHSVTDTAGLGGSGDWFAQPADPDTVVLLQYTSGSTSDAKGVMVSHGNLIHNAELTAASGGWNAHDNFGGWLPLFHDMGLIGQVITPLLIGGTTALMEPGTFVRRPHEWLRMIDRHRLSASPAPNFAFDLCRRRVTDTQLDGLDLSGWISAVNGSEPVHAPTLAAFVDRFAAAGFRADAISPSYGMAEATLYVSGESRREPVVRRVDAESLAHGEFRPVSGDGRDLVSCGRPRGFDVRIVDPDTAEALPEGRVGEIWLRGPSVARGYWRRAALSAEVFEATALDGDGGYLRTGDAGVLVDGELYITGRYKEMLVVHGRNLFPQDLEHEVRLLHEGLAGNPGAVFAVSAPDDEIVVAHEIRATREGTDLGAIAGRIRQALGSAFGVHIAGVVLLRPGAVRRTTSGKIQRLAMRELFLAGALDAVHEDVVPSVRALVRQS</sequence>
<dbReference type="PROSITE" id="PS00455">
    <property type="entry name" value="AMP_BINDING"/>
    <property type="match status" value="1"/>
</dbReference>
<dbReference type="PANTHER" id="PTHR22754">
    <property type="entry name" value="DISCO-INTERACTING PROTEIN 2 DIP2 -RELATED"/>
    <property type="match status" value="1"/>
</dbReference>
<comment type="similarity">
    <text evidence="1">Belongs to the ATP-dependent AMP-binding enzyme family.</text>
</comment>
<evidence type="ECO:0000313" key="6">
    <source>
        <dbReference type="EMBL" id="KAA2250733.1"/>
    </source>
</evidence>
<name>A0A5B2WEX2_9PSEU</name>
<keyword evidence="7" id="KW-1185">Reference proteome</keyword>
<evidence type="ECO:0000256" key="2">
    <source>
        <dbReference type="ARBA" id="ARBA00022598"/>
    </source>
</evidence>
<dbReference type="CDD" id="cd05931">
    <property type="entry name" value="FAAL"/>
    <property type="match status" value="1"/>
</dbReference>
<accession>A0A5B2WEX2</accession>
<evidence type="ECO:0000256" key="1">
    <source>
        <dbReference type="ARBA" id="ARBA00006432"/>
    </source>
</evidence>
<organism evidence="6 7">
    <name type="scientific">Solihabitans fulvus</name>
    <dbReference type="NCBI Taxonomy" id="1892852"/>
    <lineage>
        <taxon>Bacteria</taxon>
        <taxon>Bacillati</taxon>
        <taxon>Actinomycetota</taxon>
        <taxon>Actinomycetes</taxon>
        <taxon>Pseudonocardiales</taxon>
        <taxon>Pseudonocardiaceae</taxon>
        <taxon>Solihabitans</taxon>
    </lineage>
</organism>
<keyword evidence="4" id="KW-0443">Lipid metabolism</keyword>
<dbReference type="RefSeq" id="WP_149854891.1">
    <property type="nucleotide sequence ID" value="NZ_VUOB01000091.1"/>
</dbReference>
<dbReference type="InterPro" id="IPR000873">
    <property type="entry name" value="AMP-dep_synth/lig_dom"/>
</dbReference>
<protein>
    <submittedName>
        <fullName evidence="6">Fatty acyl-AMP ligase</fullName>
    </submittedName>
</protein>
<dbReference type="GO" id="GO:0005886">
    <property type="term" value="C:plasma membrane"/>
    <property type="evidence" value="ECO:0007669"/>
    <property type="project" value="TreeGrafter"/>
</dbReference>
<dbReference type="InterPro" id="IPR020845">
    <property type="entry name" value="AMP-binding_CS"/>
</dbReference>
<dbReference type="InterPro" id="IPR042099">
    <property type="entry name" value="ANL_N_sf"/>
</dbReference>
<keyword evidence="3" id="KW-0276">Fatty acid metabolism</keyword>
<dbReference type="GO" id="GO:0016874">
    <property type="term" value="F:ligase activity"/>
    <property type="evidence" value="ECO:0007669"/>
    <property type="project" value="UniProtKB-KW"/>
</dbReference>